<feature type="transmembrane region" description="Helical" evidence="5">
    <location>
        <begin position="408"/>
        <end position="427"/>
    </location>
</feature>
<evidence type="ECO:0000313" key="8">
    <source>
        <dbReference type="Proteomes" id="UP000700596"/>
    </source>
</evidence>
<reference evidence="7" key="1">
    <citation type="journal article" date="2021" name="Nat. Commun.">
        <title>Genetic determinants of endophytism in the Arabidopsis root mycobiome.</title>
        <authorList>
            <person name="Mesny F."/>
            <person name="Miyauchi S."/>
            <person name="Thiergart T."/>
            <person name="Pickel B."/>
            <person name="Atanasova L."/>
            <person name="Karlsson M."/>
            <person name="Huettel B."/>
            <person name="Barry K.W."/>
            <person name="Haridas S."/>
            <person name="Chen C."/>
            <person name="Bauer D."/>
            <person name="Andreopoulos W."/>
            <person name="Pangilinan J."/>
            <person name="LaButti K."/>
            <person name="Riley R."/>
            <person name="Lipzen A."/>
            <person name="Clum A."/>
            <person name="Drula E."/>
            <person name="Henrissat B."/>
            <person name="Kohler A."/>
            <person name="Grigoriev I.V."/>
            <person name="Martin F.M."/>
            <person name="Hacquard S."/>
        </authorList>
    </citation>
    <scope>NUCLEOTIDE SEQUENCE</scope>
    <source>
        <strain evidence="7">MPI-CAGE-CH-0243</strain>
    </source>
</reference>
<comment type="caution">
    <text evidence="7">The sequence shown here is derived from an EMBL/GenBank/DDBJ whole genome shotgun (WGS) entry which is preliminary data.</text>
</comment>
<dbReference type="PROSITE" id="PS50850">
    <property type="entry name" value="MFS"/>
    <property type="match status" value="1"/>
</dbReference>
<keyword evidence="3 5" id="KW-1133">Transmembrane helix</keyword>
<keyword evidence="8" id="KW-1185">Reference proteome</keyword>
<dbReference type="Pfam" id="PF07690">
    <property type="entry name" value="MFS_1"/>
    <property type="match status" value="1"/>
</dbReference>
<feature type="transmembrane region" description="Helical" evidence="5">
    <location>
        <begin position="171"/>
        <end position="195"/>
    </location>
</feature>
<feature type="transmembrane region" description="Helical" evidence="5">
    <location>
        <begin position="434"/>
        <end position="454"/>
    </location>
</feature>
<dbReference type="GO" id="GO:0022857">
    <property type="term" value="F:transmembrane transporter activity"/>
    <property type="evidence" value="ECO:0007669"/>
    <property type="project" value="InterPro"/>
</dbReference>
<dbReference type="OrthoDB" id="268400at2759"/>
<dbReference type="InterPro" id="IPR020846">
    <property type="entry name" value="MFS_dom"/>
</dbReference>
<feature type="transmembrane region" description="Helical" evidence="5">
    <location>
        <begin position="112"/>
        <end position="130"/>
    </location>
</feature>
<keyword evidence="4 5" id="KW-0472">Membrane</keyword>
<feature type="transmembrane region" description="Helical" evidence="5">
    <location>
        <begin position="201"/>
        <end position="221"/>
    </location>
</feature>
<dbReference type="PANTHER" id="PTHR23502:SF160">
    <property type="entry name" value="MAJOR FACILITATOR SUPERFAMILY (MFS) PROFILE DOMAIN-CONTAINING PROTEIN-RELATED"/>
    <property type="match status" value="1"/>
</dbReference>
<feature type="transmembrane region" description="Helical" evidence="5">
    <location>
        <begin position="43"/>
        <end position="63"/>
    </location>
</feature>
<gene>
    <name evidence="7" type="ORF">B0J11DRAFT_595700</name>
</gene>
<protein>
    <submittedName>
        <fullName evidence="7">Major facilitator superfamily domain-containing protein</fullName>
    </submittedName>
</protein>
<dbReference type="SUPFAM" id="SSF103473">
    <property type="entry name" value="MFS general substrate transporter"/>
    <property type="match status" value="1"/>
</dbReference>
<feature type="domain" description="Major facilitator superfamily (MFS) profile" evidence="6">
    <location>
        <begin position="43"/>
        <end position="520"/>
    </location>
</feature>
<dbReference type="InterPro" id="IPR036259">
    <property type="entry name" value="MFS_trans_sf"/>
</dbReference>
<sequence length="520" mass="56497">MNSKFDSEKADDTMIEKIKDAASGKTGLTTNIRDHPKLWPRSLKLLVLFNICLMTFNGNFYSAGPSTALGYLVKEFHVGYPDVAPLISYVVLMIGIGCLLWIPTAKIFGKRLVLIAANFIFLAGCIWSVKATSLNSLLGARILGGFGAGAVQAIGAAVIGDVFLEQDYSKAVAMYSLSLCLGAQIGPLFSGHIALNLGWRWIFKINTILVGCNLAIAIPLLPETAFTLEGSTGATAAFLDNQLKETVAGRSMRQGLLPAIKKGTLYVKHPHVRGGGIKQWFSTFFYQFEFLIDPIVLCTGGLWGIVMSWVIVISVTTSQLFAPPPFLFTSAAMGNWTGTSMIGIIIALPIAGPVVDILSRKLSELKGGHQPEYRLYSMIVPFVICSPGLLLFGYTYLKGSYYGPAVGFAMQAAGLTLVPSAVISYAIDSYPYNSAEVVAAINFLTHLMAFALSRTSPQWLQRVGVEKLFIEMSVVQWAIFFGLTIPLIVFGSWIRKKTTSFHDRFGTNHNSNSSIEQAGH</sequence>
<feature type="transmembrane region" description="Helical" evidence="5">
    <location>
        <begin position="83"/>
        <end position="105"/>
    </location>
</feature>
<dbReference type="Gene3D" id="1.20.1250.20">
    <property type="entry name" value="MFS general substrate transporter like domains"/>
    <property type="match status" value="1"/>
</dbReference>
<feature type="transmembrane region" description="Helical" evidence="5">
    <location>
        <begin position="375"/>
        <end position="396"/>
    </location>
</feature>
<dbReference type="EMBL" id="JAGMWT010000002">
    <property type="protein sequence ID" value="KAH7134871.1"/>
    <property type="molecule type" value="Genomic_DNA"/>
</dbReference>
<evidence type="ECO:0000256" key="1">
    <source>
        <dbReference type="ARBA" id="ARBA00004141"/>
    </source>
</evidence>
<evidence type="ECO:0000256" key="2">
    <source>
        <dbReference type="ARBA" id="ARBA00022692"/>
    </source>
</evidence>
<feature type="transmembrane region" description="Helical" evidence="5">
    <location>
        <begin position="295"/>
        <end position="316"/>
    </location>
</feature>
<feature type="transmembrane region" description="Helical" evidence="5">
    <location>
        <begin position="336"/>
        <end position="355"/>
    </location>
</feature>
<name>A0A9P9ECZ6_9PLEO</name>
<feature type="transmembrane region" description="Helical" evidence="5">
    <location>
        <begin position="474"/>
        <end position="494"/>
    </location>
</feature>
<dbReference type="InterPro" id="IPR011701">
    <property type="entry name" value="MFS"/>
</dbReference>
<feature type="transmembrane region" description="Helical" evidence="5">
    <location>
        <begin position="142"/>
        <end position="164"/>
    </location>
</feature>
<dbReference type="PANTHER" id="PTHR23502">
    <property type="entry name" value="MAJOR FACILITATOR SUPERFAMILY"/>
    <property type="match status" value="1"/>
</dbReference>
<proteinExistence type="predicted"/>
<dbReference type="GO" id="GO:0005886">
    <property type="term" value="C:plasma membrane"/>
    <property type="evidence" value="ECO:0007669"/>
    <property type="project" value="TreeGrafter"/>
</dbReference>
<comment type="subcellular location">
    <subcellularLocation>
        <location evidence="1">Membrane</location>
        <topology evidence="1">Multi-pass membrane protein</topology>
    </subcellularLocation>
</comment>
<dbReference type="Proteomes" id="UP000700596">
    <property type="component" value="Unassembled WGS sequence"/>
</dbReference>
<organism evidence="7 8">
    <name type="scientific">Dendryphion nanum</name>
    <dbReference type="NCBI Taxonomy" id="256645"/>
    <lineage>
        <taxon>Eukaryota</taxon>
        <taxon>Fungi</taxon>
        <taxon>Dikarya</taxon>
        <taxon>Ascomycota</taxon>
        <taxon>Pezizomycotina</taxon>
        <taxon>Dothideomycetes</taxon>
        <taxon>Pleosporomycetidae</taxon>
        <taxon>Pleosporales</taxon>
        <taxon>Torulaceae</taxon>
        <taxon>Dendryphion</taxon>
    </lineage>
</organism>
<evidence type="ECO:0000256" key="3">
    <source>
        <dbReference type="ARBA" id="ARBA00022989"/>
    </source>
</evidence>
<accession>A0A9P9ECZ6</accession>
<evidence type="ECO:0000256" key="5">
    <source>
        <dbReference type="SAM" id="Phobius"/>
    </source>
</evidence>
<dbReference type="AlphaFoldDB" id="A0A9P9ECZ6"/>
<evidence type="ECO:0000256" key="4">
    <source>
        <dbReference type="ARBA" id="ARBA00023136"/>
    </source>
</evidence>
<keyword evidence="2 5" id="KW-0812">Transmembrane</keyword>
<evidence type="ECO:0000313" key="7">
    <source>
        <dbReference type="EMBL" id="KAH7134871.1"/>
    </source>
</evidence>
<evidence type="ECO:0000259" key="6">
    <source>
        <dbReference type="PROSITE" id="PS50850"/>
    </source>
</evidence>